<protein>
    <submittedName>
        <fullName evidence="5">RNA methyltransferase</fullName>
    </submittedName>
</protein>
<dbReference type="AlphaFoldDB" id="A0A6F9XKC7"/>
<dbReference type="InterPro" id="IPR000241">
    <property type="entry name" value="RlmKL-like_Mtase"/>
</dbReference>
<organism evidence="5">
    <name type="scientific">Ligilactobacillus agilis</name>
    <dbReference type="NCBI Taxonomy" id="1601"/>
    <lineage>
        <taxon>Bacteria</taxon>
        <taxon>Bacillati</taxon>
        <taxon>Bacillota</taxon>
        <taxon>Bacilli</taxon>
        <taxon>Lactobacillales</taxon>
        <taxon>Lactobacillaceae</taxon>
        <taxon>Ligilactobacillus</taxon>
    </lineage>
</organism>
<dbReference type="Pfam" id="PF01170">
    <property type="entry name" value="UPF0020"/>
    <property type="match status" value="1"/>
</dbReference>
<keyword evidence="1 5" id="KW-0489">Methyltransferase</keyword>
<dbReference type="CDD" id="cd11715">
    <property type="entry name" value="THUMP_AdoMetMT"/>
    <property type="match status" value="1"/>
</dbReference>
<evidence type="ECO:0000256" key="3">
    <source>
        <dbReference type="PROSITE-ProRule" id="PRU00529"/>
    </source>
</evidence>
<proteinExistence type="predicted"/>
<dbReference type="EMBL" id="BLAM01000072">
    <property type="protein sequence ID" value="GET05723.1"/>
    <property type="molecule type" value="Genomic_DNA"/>
</dbReference>
<dbReference type="RefSeq" id="WP_172584439.1">
    <property type="nucleotide sequence ID" value="NZ_BLAM01000072.1"/>
</dbReference>
<dbReference type="PANTHER" id="PTHR47313:SF1">
    <property type="entry name" value="RIBOSOMAL RNA LARGE SUBUNIT METHYLTRANSFERASE K_L"/>
    <property type="match status" value="1"/>
</dbReference>
<dbReference type="InterPro" id="IPR004114">
    <property type="entry name" value="THUMP_dom"/>
</dbReference>
<dbReference type="SUPFAM" id="SSF53335">
    <property type="entry name" value="S-adenosyl-L-methionine-dependent methyltransferases"/>
    <property type="match status" value="1"/>
</dbReference>
<dbReference type="Gene3D" id="3.30.2130.30">
    <property type="match status" value="1"/>
</dbReference>
<feature type="domain" description="THUMP" evidence="4">
    <location>
        <begin position="44"/>
        <end position="155"/>
    </location>
</feature>
<gene>
    <name evidence="5" type="primary">rlmL</name>
    <name evidence="5" type="ORF">SY212_07530</name>
</gene>
<dbReference type="SMART" id="SM00981">
    <property type="entry name" value="THUMP"/>
    <property type="match status" value="1"/>
</dbReference>
<dbReference type="GO" id="GO:0070043">
    <property type="term" value="F:rRNA (guanine-N7-)-methyltransferase activity"/>
    <property type="evidence" value="ECO:0007669"/>
    <property type="project" value="TreeGrafter"/>
</dbReference>
<dbReference type="GO" id="GO:0003723">
    <property type="term" value="F:RNA binding"/>
    <property type="evidence" value="ECO:0007669"/>
    <property type="project" value="UniProtKB-UniRule"/>
</dbReference>
<dbReference type="Proteomes" id="UP000494265">
    <property type="component" value="Unassembled WGS sequence"/>
</dbReference>
<dbReference type="PANTHER" id="PTHR47313">
    <property type="entry name" value="RIBOSOMAL RNA LARGE SUBUNIT METHYLTRANSFERASE K/L"/>
    <property type="match status" value="1"/>
</dbReference>
<evidence type="ECO:0000313" key="5">
    <source>
        <dbReference type="EMBL" id="GET05723.1"/>
    </source>
</evidence>
<name>A0A6F9XKC7_9LACO</name>
<dbReference type="InterPro" id="IPR054170">
    <property type="entry name" value="RlmL_1st"/>
</dbReference>
<evidence type="ECO:0000259" key="4">
    <source>
        <dbReference type="PROSITE" id="PS51165"/>
    </source>
</evidence>
<dbReference type="PROSITE" id="PS01261">
    <property type="entry name" value="UPF0020"/>
    <property type="match status" value="1"/>
</dbReference>
<keyword evidence="3" id="KW-0694">RNA-binding</keyword>
<comment type="caution">
    <text evidence="5">The sequence shown here is derived from an EMBL/GenBank/DDBJ whole genome shotgun (WGS) entry which is preliminary data.</text>
</comment>
<accession>A0A6F9XKC7</accession>
<dbReference type="InterPro" id="IPR002052">
    <property type="entry name" value="DNA_methylase_N6_adenine_CS"/>
</dbReference>
<dbReference type="Pfam" id="PF22020">
    <property type="entry name" value="RlmL_1st"/>
    <property type="match status" value="1"/>
</dbReference>
<dbReference type="PROSITE" id="PS00092">
    <property type="entry name" value="N6_MTASE"/>
    <property type="match status" value="1"/>
</dbReference>
<reference evidence="5" key="1">
    <citation type="submission" date="2019-10" db="EMBL/GenBank/DDBJ databases">
        <title>Lactobacillus agilis SY212 Whole Genome Sequencing Project.</title>
        <authorList>
            <person name="Suzuki S."/>
            <person name="Endo A."/>
            <person name="Maeno S."/>
            <person name="Shiwa Y."/>
            <person name="Matsutani M."/>
            <person name="Kajikawa A."/>
        </authorList>
    </citation>
    <scope>NUCLEOTIDE SEQUENCE</scope>
    <source>
        <strain evidence="5">SY212</strain>
    </source>
</reference>
<dbReference type="GO" id="GO:0008990">
    <property type="term" value="F:rRNA (guanine-N2-)-methyltransferase activity"/>
    <property type="evidence" value="ECO:0007669"/>
    <property type="project" value="TreeGrafter"/>
</dbReference>
<dbReference type="PROSITE" id="PS51165">
    <property type="entry name" value="THUMP"/>
    <property type="match status" value="1"/>
</dbReference>
<evidence type="ECO:0000256" key="1">
    <source>
        <dbReference type="ARBA" id="ARBA00022603"/>
    </source>
</evidence>
<sequence length="378" mass="42572">MKKYNLIATAAAGIEAIVGNELRHLGYEVQVENGRVRFQGTIEDVLETNLWLRTADRVKIVVGEFYARSFEELFEQTKALPWDEFLPLDANFPVAGKSQKSTLHNVPSVQAIVKKAIVTKLSQVYHRTTRLPETGAVYPLEVAINKDKVLLTLDTSGSSLFKRGYRVAKGGAPLKENMAAALVLLAHWYPEKPFVDPVCGSGTLPIEAALIGHNIAPGFNRDFACESFAWVDPKLAQMVRDKADSQANYDIELDIWGYDIDGKMIEIAKQNVLEAGLAASVNFKQMALKDFKTTKEYGVIVANPPYGERLSDQASVRQLYKQMGQVYQPLTTWSKYILTSDLEFETYYGQKASKRRKLYNGSLRTDLFQYWGKRKPRN</sequence>
<evidence type="ECO:0000256" key="2">
    <source>
        <dbReference type="ARBA" id="ARBA00022679"/>
    </source>
</evidence>
<dbReference type="InterPro" id="IPR053943">
    <property type="entry name" value="RlmKL-like_Mtase_CS"/>
</dbReference>
<dbReference type="Pfam" id="PF02926">
    <property type="entry name" value="THUMP"/>
    <property type="match status" value="1"/>
</dbReference>
<dbReference type="InterPro" id="IPR029063">
    <property type="entry name" value="SAM-dependent_MTases_sf"/>
</dbReference>
<dbReference type="Gene3D" id="3.40.50.150">
    <property type="entry name" value="Vaccinia Virus protein VP39"/>
    <property type="match status" value="1"/>
</dbReference>
<keyword evidence="2 5" id="KW-0808">Transferase</keyword>